<dbReference type="OrthoDB" id="1450439at2"/>
<accession>A0A150XVT5</accession>
<evidence type="ECO:0008006" key="5">
    <source>
        <dbReference type="Google" id="ProtNLM"/>
    </source>
</evidence>
<feature type="domain" description="Glycosyltransferase subfamily 4-like N-terminal" evidence="2">
    <location>
        <begin position="19"/>
        <end position="170"/>
    </location>
</feature>
<dbReference type="InterPro" id="IPR028098">
    <property type="entry name" value="Glyco_trans_4-like_N"/>
</dbReference>
<dbReference type="Proteomes" id="UP000075615">
    <property type="component" value="Unassembled WGS sequence"/>
</dbReference>
<dbReference type="InterPro" id="IPR001296">
    <property type="entry name" value="Glyco_trans_1"/>
</dbReference>
<evidence type="ECO:0000259" key="2">
    <source>
        <dbReference type="Pfam" id="PF13439"/>
    </source>
</evidence>
<protein>
    <recommendedName>
        <fullName evidence="5">Glycosyltransferase subfamily 4-like N-terminal domain-containing protein</fullName>
    </recommendedName>
</protein>
<dbReference type="SUPFAM" id="SSF53756">
    <property type="entry name" value="UDP-Glycosyltransferase/glycogen phosphorylase"/>
    <property type="match status" value="1"/>
</dbReference>
<evidence type="ECO:0000259" key="1">
    <source>
        <dbReference type="Pfam" id="PF00534"/>
    </source>
</evidence>
<dbReference type="PANTHER" id="PTHR12526">
    <property type="entry name" value="GLYCOSYLTRANSFERASE"/>
    <property type="match status" value="1"/>
</dbReference>
<proteinExistence type="predicted"/>
<dbReference type="GO" id="GO:0016757">
    <property type="term" value="F:glycosyltransferase activity"/>
    <property type="evidence" value="ECO:0007669"/>
    <property type="project" value="InterPro"/>
</dbReference>
<dbReference type="Pfam" id="PF00534">
    <property type="entry name" value="Glycos_transf_1"/>
    <property type="match status" value="1"/>
</dbReference>
<dbReference type="Gene3D" id="3.40.50.2000">
    <property type="entry name" value="Glycogen Phosphorylase B"/>
    <property type="match status" value="2"/>
</dbReference>
<reference evidence="3 4" key="1">
    <citation type="submission" date="2016-01" db="EMBL/GenBank/DDBJ databases">
        <title>Genome sequencing of Roseivirga echinicomitans KMM 6058.</title>
        <authorList>
            <person name="Selvaratnam C."/>
            <person name="Thevarajoo S."/>
            <person name="Goh K.M."/>
            <person name="Ee R."/>
            <person name="Chan K.-G."/>
            <person name="Chong C.S."/>
        </authorList>
    </citation>
    <scope>NUCLEOTIDE SEQUENCE [LARGE SCALE GENOMIC DNA]</scope>
    <source>
        <strain evidence="3 4">KMM 6058</strain>
    </source>
</reference>
<keyword evidence="4" id="KW-1185">Reference proteome</keyword>
<organism evidence="3 4">
    <name type="scientific">Roseivirga echinicomitans</name>
    <dbReference type="NCBI Taxonomy" id="296218"/>
    <lineage>
        <taxon>Bacteria</taxon>
        <taxon>Pseudomonadati</taxon>
        <taxon>Bacteroidota</taxon>
        <taxon>Cytophagia</taxon>
        <taxon>Cytophagales</taxon>
        <taxon>Roseivirgaceae</taxon>
        <taxon>Roseivirga</taxon>
    </lineage>
</organism>
<dbReference type="AlphaFoldDB" id="A0A150XVT5"/>
<dbReference type="CDD" id="cd03794">
    <property type="entry name" value="GT4_WbuB-like"/>
    <property type="match status" value="1"/>
</dbReference>
<evidence type="ECO:0000313" key="3">
    <source>
        <dbReference type="EMBL" id="KYG82860.1"/>
    </source>
</evidence>
<sequence length="382" mass="42920">MKITYLSDSAIPSKRANSVHVMHMCNAFRELGHEVTLFGLNGDHTTLEETMSWYGVSGFDIELTSLRIPKLTLWLHANNMLHAVKKIQPDLIFGRSLFGCYLLAKNGYKVFLETHDPLNTLTKQQVKIFNWLLKSPNLIGLVVISEALKKIILSQTTLINEDRILVAHDGATLQKINNEALESYAWPTPVNGRLQIGYVGTISKGRGIELIISLAEKFDDLDFHIIGGRKEDLLAIGLQEVGELNNVFFHGFVSPREAALARKKCDILLAPYQEDVTLRSGKNTAKYMSPLKVFEYMEAGKAIIASDLPVLREVLVNMDNSILCKPSEIGAWEKSISLLVNNEKLRLELGSKAQTHLLNSYSWKRRAERVNLFISEKSSSLK</sequence>
<comment type="caution">
    <text evidence="3">The sequence shown here is derived from an EMBL/GenBank/DDBJ whole genome shotgun (WGS) entry which is preliminary data.</text>
</comment>
<dbReference type="EMBL" id="LRDB01000002">
    <property type="protein sequence ID" value="KYG82860.1"/>
    <property type="molecule type" value="Genomic_DNA"/>
</dbReference>
<evidence type="ECO:0000313" key="4">
    <source>
        <dbReference type="Proteomes" id="UP000075615"/>
    </source>
</evidence>
<feature type="domain" description="Glycosyl transferase family 1" evidence="1">
    <location>
        <begin position="192"/>
        <end position="354"/>
    </location>
</feature>
<dbReference type="RefSeq" id="WP_068412143.1">
    <property type="nucleotide sequence ID" value="NZ_LRDB01000002.1"/>
</dbReference>
<gene>
    <name evidence="3" type="ORF">AWN68_13835</name>
</gene>
<dbReference type="STRING" id="296218.AWN68_13835"/>
<name>A0A150XVT5_9BACT</name>
<dbReference type="Pfam" id="PF13439">
    <property type="entry name" value="Glyco_transf_4"/>
    <property type="match status" value="1"/>
</dbReference>